<evidence type="ECO:0000313" key="3">
    <source>
        <dbReference type="EMBL" id="PRY85424.1"/>
    </source>
</evidence>
<dbReference type="EMBL" id="PVTR01000012">
    <property type="protein sequence ID" value="PRY85424.1"/>
    <property type="molecule type" value="Genomic_DNA"/>
</dbReference>
<dbReference type="SUPFAM" id="SSF51556">
    <property type="entry name" value="Metallo-dependent hydrolases"/>
    <property type="match status" value="1"/>
</dbReference>
<sequence length="448" mass="49091">MKKPLLFLPLLLLCGFSTLKAQTETEKKKIIISDVNIFNGKDENLVNANILIENNLIKLISSNPIPTSESADAQLISGEGKYIMPGLIDMHTHLLFESIPQMQAMTSDFAFLNLFAAKAAEKQLLRGFTTVRDLGGGSLTLAKAINTGLVIGPRVFSSGAFISQTGGHGDFGLPTDSPRKIGDMSYAERNGMAALADGVDQVLLRSREQLRQGATQLKLMAGGGVASDYDPIDVTQYTEEEFSAAVSAAENWGTYVTVHAYTPAAVTKAINAGVKCIEHGHLSDEATVKLMAEKDIWWSLQPFLDDEEAIPFRDGTYNRLKQLMVTKGTDNAYNLAKKYNIKIAWGTDCLFDPGLAVKQGKQLSKMTRWFTPFEVLKMATSNNAELLTLSGPRNPYMEGKLGVIEEGAYADLILVDGNPIENIKLIEDPEKNFLLIMKDGIIYKNNLE</sequence>
<dbReference type="InterPro" id="IPR057744">
    <property type="entry name" value="OTAase-like"/>
</dbReference>
<organism evidence="3 4">
    <name type="scientific">Mongoliibacter ruber</name>
    <dbReference type="NCBI Taxonomy" id="1750599"/>
    <lineage>
        <taxon>Bacteria</taxon>
        <taxon>Pseudomonadati</taxon>
        <taxon>Bacteroidota</taxon>
        <taxon>Cytophagia</taxon>
        <taxon>Cytophagales</taxon>
        <taxon>Cyclobacteriaceae</taxon>
        <taxon>Mongoliibacter</taxon>
    </lineage>
</organism>
<name>A0A2T0WFX9_9BACT</name>
<dbReference type="InterPro" id="IPR011059">
    <property type="entry name" value="Metal-dep_hydrolase_composite"/>
</dbReference>
<evidence type="ECO:0000313" key="4">
    <source>
        <dbReference type="Proteomes" id="UP000238157"/>
    </source>
</evidence>
<proteinExistence type="predicted"/>
<keyword evidence="3" id="KW-0378">Hydrolase</keyword>
<feature type="signal peptide" evidence="1">
    <location>
        <begin position="1"/>
        <end position="21"/>
    </location>
</feature>
<feature type="chain" id="PRO_5015450420" evidence="1">
    <location>
        <begin position="22"/>
        <end position="448"/>
    </location>
</feature>
<evidence type="ECO:0000256" key="1">
    <source>
        <dbReference type="SAM" id="SignalP"/>
    </source>
</evidence>
<dbReference type="PANTHER" id="PTHR43135">
    <property type="entry name" value="ALPHA-D-RIBOSE 1-METHYLPHOSPHONATE 5-TRIPHOSPHATE DIPHOSPHATASE"/>
    <property type="match status" value="1"/>
</dbReference>
<dbReference type="InterPro" id="IPR051781">
    <property type="entry name" value="Metallo-dep_Hydrolase"/>
</dbReference>
<accession>A0A2T0WFX9</accession>
<dbReference type="PANTHER" id="PTHR43135:SF3">
    <property type="entry name" value="ALPHA-D-RIBOSE 1-METHYLPHOSPHONATE 5-TRIPHOSPHATE DIPHOSPHATASE"/>
    <property type="match status" value="1"/>
</dbReference>
<dbReference type="InterPro" id="IPR006680">
    <property type="entry name" value="Amidohydro-rel"/>
</dbReference>
<dbReference type="Proteomes" id="UP000238157">
    <property type="component" value="Unassembled WGS sequence"/>
</dbReference>
<evidence type="ECO:0000259" key="2">
    <source>
        <dbReference type="Pfam" id="PF01979"/>
    </source>
</evidence>
<dbReference type="SUPFAM" id="SSF51338">
    <property type="entry name" value="Composite domain of metallo-dependent hydrolases"/>
    <property type="match status" value="2"/>
</dbReference>
<dbReference type="Gene3D" id="3.20.20.140">
    <property type="entry name" value="Metal-dependent hydrolases"/>
    <property type="match status" value="1"/>
</dbReference>
<dbReference type="GO" id="GO:0016810">
    <property type="term" value="F:hydrolase activity, acting on carbon-nitrogen (but not peptide) bonds"/>
    <property type="evidence" value="ECO:0007669"/>
    <property type="project" value="InterPro"/>
</dbReference>
<keyword evidence="4" id="KW-1185">Reference proteome</keyword>
<dbReference type="AlphaFoldDB" id="A0A2T0WFX9"/>
<gene>
    <name evidence="3" type="ORF">CLW00_1125</name>
</gene>
<comment type="caution">
    <text evidence="3">The sequence shown here is derived from an EMBL/GenBank/DDBJ whole genome shotgun (WGS) entry which is preliminary data.</text>
</comment>
<reference evidence="3 4" key="1">
    <citation type="submission" date="2018-03" db="EMBL/GenBank/DDBJ databases">
        <title>Genomic Encyclopedia of Archaeal and Bacterial Type Strains, Phase II (KMG-II): from individual species to whole genera.</title>
        <authorList>
            <person name="Goeker M."/>
        </authorList>
    </citation>
    <scope>NUCLEOTIDE SEQUENCE [LARGE SCALE GENOMIC DNA]</scope>
    <source>
        <strain evidence="3 4">DSM 27929</strain>
    </source>
</reference>
<dbReference type="Pfam" id="PF01979">
    <property type="entry name" value="Amidohydro_1"/>
    <property type="match status" value="1"/>
</dbReference>
<dbReference type="OrthoDB" id="9797498at2"/>
<dbReference type="RefSeq" id="WP_106134963.1">
    <property type="nucleotide sequence ID" value="NZ_PVTR01000012.1"/>
</dbReference>
<dbReference type="InterPro" id="IPR032466">
    <property type="entry name" value="Metal_Hydrolase"/>
</dbReference>
<keyword evidence="1" id="KW-0732">Signal</keyword>
<protein>
    <submittedName>
        <fullName evidence="3">Imidazolonepropionase-like amidohydrolase</fullName>
    </submittedName>
</protein>
<feature type="domain" description="Amidohydrolase-related" evidence="2">
    <location>
        <begin position="82"/>
        <end position="428"/>
    </location>
</feature>
<dbReference type="CDD" id="cd01299">
    <property type="entry name" value="Met_dep_hydrolase_A"/>
    <property type="match status" value="1"/>
</dbReference>
<dbReference type="Gene3D" id="2.30.40.10">
    <property type="entry name" value="Urease, subunit C, domain 1"/>
    <property type="match status" value="1"/>
</dbReference>